<organism evidence="9 10">
    <name type="scientific">Olivibacter ginsenosidimutans</name>
    <dbReference type="NCBI Taxonomy" id="1176537"/>
    <lineage>
        <taxon>Bacteria</taxon>
        <taxon>Pseudomonadati</taxon>
        <taxon>Bacteroidota</taxon>
        <taxon>Sphingobacteriia</taxon>
        <taxon>Sphingobacteriales</taxon>
        <taxon>Sphingobacteriaceae</taxon>
        <taxon>Olivibacter</taxon>
    </lineage>
</organism>
<dbReference type="InterPro" id="IPR023996">
    <property type="entry name" value="TonB-dep_OMP_SusC/RagA"/>
</dbReference>
<keyword evidence="9" id="KW-0675">Receptor</keyword>
<dbReference type="InterPro" id="IPR012910">
    <property type="entry name" value="Plug_dom"/>
</dbReference>
<keyword evidence="5 7" id="KW-0472">Membrane</keyword>
<dbReference type="PROSITE" id="PS52016">
    <property type="entry name" value="TONB_DEPENDENT_REC_3"/>
    <property type="match status" value="1"/>
</dbReference>
<evidence type="ECO:0000256" key="3">
    <source>
        <dbReference type="ARBA" id="ARBA00022452"/>
    </source>
</evidence>
<comment type="caution">
    <text evidence="9">The sequence shown here is derived from an EMBL/GenBank/DDBJ whole genome shotgun (WGS) entry which is preliminary data.</text>
</comment>
<keyword evidence="3 7" id="KW-1134">Transmembrane beta strand</keyword>
<dbReference type="InterPro" id="IPR037066">
    <property type="entry name" value="Plug_dom_sf"/>
</dbReference>
<evidence type="ECO:0000259" key="8">
    <source>
        <dbReference type="Pfam" id="PF07715"/>
    </source>
</evidence>
<comment type="subcellular location">
    <subcellularLocation>
        <location evidence="1 7">Cell outer membrane</location>
        <topology evidence="1 7">Multi-pass membrane protein</topology>
    </subcellularLocation>
</comment>
<dbReference type="Pfam" id="PF13715">
    <property type="entry name" value="CarbopepD_reg_2"/>
    <property type="match status" value="1"/>
</dbReference>
<dbReference type="Gene3D" id="2.170.130.10">
    <property type="entry name" value="TonB-dependent receptor, plug domain"/>
    <property type="match status" value="1"/>
</dbReference>
<gene>
    <name evidence="9" type="ORF">GCM10023231_05360</name>
</gene>
<dbReference type="InterPro" id="IPR039426">
    <property type="entry name" value="TonB-dep_rcpt-like"/>
</dbReference>
<feature type="domain" description="TonB-dependent receptor plug" evidence="8">
    <location>
        <begin position="102"/>
        <end position="228"/>
    </location>
</feature>
<keyword evidence="10" id="KW-1185">Reference proteome</keyword>
<dbReference type="SUPFAM" id="SSF56935">
    <property type="entry name" value="Porins"/>
    <property type="match status" value="1"/>
</dbReference>
<dbReference type="Gene3D" id="2.40.170.20">
    <property type="entry name" value="TonB-dependent receptor, beta-barrel domain"/>
    <property type="match status" value="1"/>
</dbReference>
<dbReference type="InterPro" id="IPR036942">
    <property type="entry name" value="Beta-barrel_TonB_sf"/>
</dbReference>
<dbReference type="Gene3D" id="2.60.40.1120">
    <property type="entry name" value="Carboxypeptidase-like, regulatory domain"/>
    <property type="match status" value="1"/>
</dbReference>
<name>A0ABP9AIV3_9SPHI</name>
<dbReference type="SUPFAM" id="SSF49464">
    <property type="entry name" value="Carboxypeptidase regulatory domain-like"/>
    <property type="match status" value="1"/>
</dbReference>
<dbReference type="InterPro" id="IPR008969">
    <property type="entry name" value="CarboxyPept-like_regulatory"/>
</dbReference>
<dbReference type="Proteomes" id="UP001501411">
    <property type="component" value="Unassembled WGS sequence"/>
</dbReference>
<dbReference type="NCBIfam" id="TIGR04056">
    <property type="entry name" value="OMP_RagA_SusC"/>
    <property type="match status" value="1"/>
</dbReference>
<sequence length="1003" mass="108878">MAYSHALGQTVINGKVMDAQSNEALVGVSVKAIGSTAGTSTDEKGNYSLTVPLNTKELEFRFLGYQTQAIAINGRQTIPVLLHPDDAKLDEVVVVGYGTVKKSDLTGSVTTLSSKDFNKGAITSADQLIAGKAAGVQVVQNSGEPGGGISVNIRGVGSINAGNSPLYVIDGLPLDNSAAVTGSGTSFTGMRTVRNPLNSINPNDIASIEVLKDASATAIYGSRGANGVVLITTKSGSSGALRVQYDAYAGMQNVAHKIELLNAPDYMRVMNAIIDAGGGNESQKITDISGTGTNWLDEIYHQQAAIQNHNLSFSGGNEHTTFLASLNYYDQDGILLHSNNKRYTGRINLEHHADRFKLGLSLSTSYSKDLYVPNGMDLNERAGIVYAAINYDPTLSIWDDNGKYTLSKDMNIDNPLAIANGKQARSNLYRTFGTIYGEYQLAEGLSAKLNVGGDVVNQRRDTYVNRLTIDGNAAGGIASILQGKNSNYLVEGTINYHRDFKQSSLNAVIGMTGQRFIDNDFSAEARGFPADVTKTDNLGLGDPTTHITSSGKSSNSLLSYLGRVNYTLLNKYLFTTALRVDGSSRFGTNNKYGYFPSVALGWKLNEEDFLKNVKSLSNLKLRTSWGQTGNQEIGNYQSMSTFGTGLKYVYDGVQVTSTTPSRLANLNLKWETSEQLNLGLDFGILQNRVSGTIDWYTKNTKDMLLNLPVPRSTGFSTIMTNIGGVRNSGFEFMLTTNNLTGAFKWDSNISLNTLKNKVTNLGGIENIITGSAGSTSQIAIIEEGKPLNSFYGYKIAGIWQQNDDFSVTDDQVSPGDIKYVDTNGDRVVNAEDRVLLGSSFPSFMWSFTNTFSYKNFGLYVFIEGVNGAKMLNNNLVDTYFPANLKRNRLAEPLLNRWTPENPSSIYPSFVNPNGQGQKTVNSYTVEDASYIRLNTIRLSYQLPLKTSTIKALSLYVSGQNLVTITDYTGYDPALNPNGSANFRIDWNAYPSARTFLIGVNLGL</sequence>
<keyword evidence="6 7" id="KW-0998">Cell outer membrane</keyword>
<dbReference type="EMBL" id="BAABIQ010000003">
    <property type="protein sequence ID" value="GAA4780998.1"/>
    <property type="molecule type" value="Genomic_DNA"/>
</dbReference>
<dbReference type="NCBIfam" id="TIGR04057">
    <property type="entry name" value="SusC_RagA_signa"/>
    <property type="match status" value="1"/>
</dbReference>
<comment type="similarity">
    <text evidence="7">Belongs to the TonB-dependent receptor family.</text>
</comment>
<evidence type="ECO:0000256" key="5">
    <source>
        <dbReference type="ARBA" id="ARBA00023136"/>
    </source>
</evidence>
<protein>
    <submittedName>
        <fullName evidence="9">TonB-dependent receptor</fullName>
    </submittedName>
</protein>
<dbReference type="InterPro" id="IPR023997">
    <property type="entry name" value="TonB-dep_OMP_SusC/RagA_CS"/>
</dbReference>
<accession>A0ABP9AIV3</accession>
<keyword evidence="4 7" id="KW-0812">Transmembrane</keyword>
<evidence type="ECO:0000256" key="4">
    <source>
        <dbReference type="ARBA" id="ARBA00022692"/>
    </source>
</evidence>
<evidence type="ECO:0000313" key="9">
    <source>
        <dbReference type="EMBL" id="GAA4780998.1"/>
    </source>
</evidence>
<evidence type="ECO:0000256" key="6">
    <source>
        <dbReference type="ARBA" id="ARBA00023237"/>
    </source>
</evidence>
<evidence type="ECO:0000313" key="10">
    <source>
        <dbReference type="Proteomes" id="UP001501411"/>
    </source>
</evidence>
<evidence type="ECO:0000256" key="7">
    <source>
        <dbReference type="PROSITE-ProRule" id="PRU01360"/>
    </source>
</evidence>
<reference evidence="10" key="1">
    <citation type="journal article" date="2019" name="Int. J. Syst. Evol. Microbiol.">
        <title>The Global Catalogue of Microorganisms (GCM) 10K type strain sequencing project: providing services to taxonomists for standard genome sequencing and annotation.</title>
        <authorList>
            <consortium name="The Broad Institute Genomics Platform"/>
            <consortium name="The Broad Institute Genome Sequencing Center for Infectious Disease"/>
            <person name="Wu L."/>
            <person name="Ma J."/>
        </authorList>
    </citation>
    <scope>NUCLEOTIDE SEQUENCE [LARGE SCALE GENOMIC DNA]</scope>
    <source>
        <strain evidence="10">JCM 18200</strain>
    </source>
</reference>
<evidence type="ECO:0000256" key="1">
    <source>
        <dbReference type="ARBA" id="ARBA00004571"/>
    </source>
</evidence>
<evidence type="ECO:0000256" key="2">
    <source>
        <dbReference type="ARBA" id="ARBA00022448"/>
    </source>
</evidence>
<dbReference type="Pfam" id="PF07715">
    <property type="entry name" value="Plug"/>
    <property type="match status" value="1"/>
</dbReference>
<proteinExistence type="inferred from homology"/>
<keyword evidence="2 7" id="KW-0813">Transport</keyword>